<name>A0A5A7NZD1_STRAF</name>
<organism evidence="2 3">
    <name type="scientific">Striga asiatica</name>
    <name type="common">Asiatic witchweed</name>
    <name type="synonym">Buchnera asiatica</name>
    <dbReference type="NCBI Taxonomy" id="4170"/>
    <lineage>
        <taxon>Eukaryota</taxon>
        <taxon>Viridiplantae</taxon>
        <taxon>Streptophyta</taxon>
        <taxon>Embryophyta</taxon>
        <taxon>Tracheophyta</taxon>
        <taxon>Spermatophyta</taxon>
        <taxon>Magnoliopsida</taxon>
        <taxon>eudicotyledons</taxon>
        <taxon>Gunneridae</taxon>
        <taxon>Pentapetalae</taxon>
        <taxon>asterids</taxon>
        <taxon>lamiids</taxon>
        <taxon>Lamiales</taxon>
        <taxon>Orobanchaceae</taxon>
        <taxon>Buchnereae</taxon>
        <taxon>Striga</taxon>
    </lineage>
</organism>
<reference evidence="3" key="1">
    <citation type="journal article" date="2019" name="Curr. Biol.">
        <title>Genome Sequence of Striga asiatica Provides Insight into the Evolution of Plant Parasitism.</title>
        <authorList>
            <person name="Yoshida S."/>
            <person name="Kim S."/>
            <person name="Wafula E.K."/>
            <person name="Tanskanen J."/>
            <person name="Kim Y.M."/>
            <person name="Honaas L."/>
            <person name="Yang Z."/>
            <person name="Spallek T."/>
            <person name="Conn C.E."/>
            <person name="Ichihashi Y."/>
            <person name="Cheong K."/>
            <person name="Cui S."/>
            <person name="Der J.P."/>
            <person name="Gundlach H."/>
            <person name="Jiao Y."/>
            <person name="Hori C."/>
            <person name="Ishida J.K."/>
            <person name="Kasahara H."/>
            <person name="Kiba T."/>
            <person name="Kim M.S."/>
            <person name="Koo N."/>
            <person name="Laohavisit A."/>
            <person name="Lee Y.H."/>
            <person name="Lumba S."/>
            <person name="McCourt P."/>
            <person name="Mortimer J.C."/>
            <person name="Mutuku J.M."/>
            <person name="Nomura T."/>
            <person name="Sasaki-Sekimoto Y."/>
            <person name="Seto Y."/>
            <person name="Wang Y."/>
            <person name="Wakatake T."/>
            <person name="Sakakibara H."/>
            <person name="Demura T."/>
            <person name="Yamaguchi S."/>
            <person name="Yoneyama K."/>
            <person name="Manabe R.I."/>
            <person name="Nelson D.C."/>
            <person name="Schulman A.H."/>
            <person name="Timko M.P."/>
            <person name="dePamphilis C.W."/>
            <person name="Choi D."/>
            <person name="Shirasu K."/>
        </authorList>
    </citation>
    <scope>NUCLEOTIDE SEQUENCE [LARGE SCALE GENOMIC DNA]</scope>
    <source>
        <strain evidence="3">cv. UVA1</strain>
    </source>
</reference>
<dbReference type="EMBL" id="BKCP01000447">
    <property type="protein sequence ID" value="GER25638.1"/>
    <property type="molecule type" value="Genomic_DNA"/>
</dbReference>
<feature type="region of interest" description="Disordered" evidence="1">
    <location>
        <begin position="1"/>
        <end position="111"/>
    </location>
</feature>
<feature type="compositionally biased region" description="Basic residues" evidence="1">
    <location>
        <begin position="91"/>
        <end position="102"/>
    </location>
</feature>
<proteinExistence type="predicted"/>
<dbReference type="GO" id="GO:0016787">
    <property type="term" value="F:hydrolase activity"/>
    <property type="evidence" value="ECO:0007669"/>
    <property type="project" value="UniProtKB-KW"/>
</dbReference>
<comment type="caution">
    <text evidence="2">The sequence shown here is derived from an EMBL/GenBank/DDBJ whole genome shotgun (WGS) entry which is preliminary data.</text>
</comment>
<evidence type="ECO:0000256" key="1">
    <source>
        <dbReference type="SAM" id="MobiDB-lite"/>
    </source>
</evidence>
<protein>
    <submittedName>
        <fullName evidence="2">Ubiquitin carboxyl-terminal hydrolase 33</fullName>
    </submittedName>
</protein>
<dbReference type="AlphaFoldDB" id="A0A5A7NZD1"/>
<keyword evidence="3" id="KW-1185">Reference proteome</keyword>
<gene>
    <name evidence="2" type="ORF">STAS_01243</name>
</gene>
<sequence>MSFTLGLTSEAGIGANEKSNWVGPSDAAGPSALGEGALDGDGPGPLDTTGPSMSESAFGSGEMGLEEWDGEWAIDGNGPGPEEGDGARSSGRARWRNRRKERERKSSLGLI</sequence>
<dbReference type="Proteomes" id="UP000325081">
    <property type="component" value="Unassembled WGS sequence"/>
</dbReference>
<accession>A0A5A7NZD1</accession>
<evidence type="ECO:0000313" key="2">
    <source>
        <dbReference type="EMBL" id="GER25638.1"/>
    </source>
</evidence>
<keyword evidence="2" id="KW-0378">Hydrolase</keyword>
<evidence type="ECO:0000313" key="3">
    <source>
        <dbReference type="Proteomes" id="UP000325081"/>
    </source>
</evidence>